<accession>A0A5K7ZE15</accession>
<dbReference type="KEGG" id="dwd:DSCW_58460"/>
<reference evidence="1 2" key="1">
    <citation type="submission" date="2019-11" db="EMBL/GenBank/DDBJ databases">
        <title>Comparative genomics of hydrocarbon-degrading Desulfosarcina strains.</title>
        <authorList>
            <person name="Watanabe M."/>
            <person name="Kojima H."/>
            <person name="Fukui M."/>
        </authorList>
    </citation>
    <scope>NUCLEOTIDE SEQUENCE [LARGE SCALE GENOMIC DNA]</scope>
    <source>
        <strain evidence="1 2">PP31</strain>
    </source>
</reference>
<dbReference type="EMBL" id="AP021875">
    <property type="protein sequence ID" value="BBO78429.1"/>
    <property type="molecule type" value="Genomic_DNA"/>
</dbReference>
<dbReference type="Proteomes" id="UP000427769">
    <property type="component" value="Chromosome"/>
</dbReference>
<organism evidence="1 2">
    <name type="scientific">Desulfosarcina widdelii</name>
    <dbReference type="NCBI Taxonomy" id="947919"/>
    <lineage>
        <taxon>Bacteria</taxon>
        <taxon>Pseudomonadati</taxon>
        <taxon>Thermodesulfobacteriota</taxon>
        <taxon>Desulfobacteria</taxon>
        <taxon>Desulfobacterales</taxon>
        <taxon>Desulfosarcinaceae</taxon>
        <taxon>Desulfosarcina</taxon>
    </lineage>
</organism>
<keyword evidence="2" id="KW-1185">Reference proteome</keyword>
<sequence length="399" mass="44465">MKIIAGRRPALTLVAIVILLGACSPIKRPFPPVSTPPTSELVFTENEQIAGEIMAYLIQVVLGVAGAPEKRQAWSTRGLDLPLDFTMVSRRMHGPVPLRAELMVLDTNILGLSRVLYHYDPRLNLFKGTRDTQSLYPCTELMAIRLLLLQKRHYGETVSIATMIRHLDLFASGSRDAAGEELTAMGLTMEEFRFLKAVFQSEPAFLRYMQHPFIVSTLRKIGVARPDAFTLAADLKASYDQLSDRSRNETEAQPVTVALVPAMIPATDEAESPSGDYTQALKTVRTAIKNELKRRPDLPTSAPRPVFFIPERPVTIYPENADRVIGQLCPTADFTVILMGKNVYRAVFIDPDTDIYPHKRWLYLDIDDVRYGQTDADIETVVSAILPVIAARAMPPSKT</sequence>
<name>A0A5K7ZE15_9BACT</name>
<evidence type="ECO:0000313" key="1">
    <source>
        <dbReference type="EMBL" id="BBO78429.1"/>
    </source>
</evidence>
<evidence type="ECO:0008006" key="3">
    <source>
        <dbReference type="Google" id="ProtNLM"/>
    </source>
</evidence>
<proteinExistence type="predicted"/>
<gene>
    <name evidence="1" type="ORF">DSCW_58460</name>
</gene>
<dbReference type="RefSeq" id="WP_155307066.1">
    <property type="nucleotide sequence ID" value="NZ_AP021875.1"/>
</dbReference>
<dbReference type="AlphaFoldDB" id="A0A5K7ZE15"/>
<dbReference type="OrthoDB" id="5500923at2"/>
<evidence type="ECO:0000313" key="2">
    <source>
        <dbReference type="Proteomes" id="UP000427769"/>
    </source>
</evidence>
<dbReference type="PROSITE" id="PS51257">
    <property type="entry name" value="PROKAR_LIPOPROTEIN"/>
    <property type="match status" value="1"/>
</dbReference>
<protein>
    <recommendedName>
        <fullName evidence="3">Lipoprotein</fullName>
    </recommendedName>
</protein>